<organism evidence="7 8">
    <name type="scientific">Granulicella aggregans</name>
    <dbReference type="NCBI Taxonomy" id="474949"/>
    <lineage>
        <taxon>Bacteria</taxon>
        <taxon>Pseudomonadati</taxon>
        <taxon>Acidobacteriota</taxon>
        <taxon>Terriglobia</taxon>
        <taxon>Terriglobales</taxon>
        <taxon>Acidobacteriaceae</taxon>
        <taxon>Granulicella</taxon>
    </lineage>
</organism>
<feature type="domain" description="2Fe-2S ferredoxin-type" evidence="6">
    <location>
        <begin position="64"/>
        <end position="140"/>
    </location>
</feature>
<dbReference type="InterPro" id="IPR002888">
    <property type="entry name" value="2Fe-2S-bd"/>
</dbReference>
<keyword evidence="1" id="KW-0001">2Fe-2S</keyword>
<dbReference type="InterPro" id="IPR019546">
    <property type="entry name" value="TAT_signal_bac_arc"/>
</dbReference>
<dbReference type="AlphaFoldDB" id="A0A7W8E753"/>
<dbReference type="InterPro" id="IPR006058">
    <property type="entry name" value="2Fe2S_fd_BS"/>
</dbReference>
<keyword evidence="3" id="KW-0560">Oxidoreductase</keyword>
<proteinExistence type="predicted"/>
<evidence type="ECO:0000313" key="8">
    <source>
        <dbReference type="Proteomes" id="UP000540989"/>
    </source>
</evidence>
<evidence type="ECO:0000256" key="1">
    <source>
        <dbReference type="ARBA" id="ARBA00022714"/>
    </source>
</evidence>
<dbReference type="RefSeq" id="WP_184221880.1">
    <property type="nucleotide sequence ID" value="NZ_JACHIP010000008.1"/>
</dbReference>
<dbReference type="PROSITE" id="PS00197">
    <property type="entry name" value="2FE2S_FER_1"/>
    <property type="match status" value="1"/>
</dbReference>
<dbReference type="InterPro" id="IPR036010">
    <property type="entry name" value="2Fe-2S_ferredoxin-like_sf"/>
</dbReference>
<evidence type="ECO:0000256" key="2">
    <source>
        <dbReference type="ARBA" id="ARBA00022723"/>
    </source>
</evidence>
<dbReference type="InterPro" id="IPR012675">
    <property type="entry name" value="Beta-grasp_dom_sf"/>
</dbReference>
<dbReference type="SUPFAM" id="SSF47741">
    <property type="entry name" value="CO dehydrogenase ISP C-domain like"/>
    <property type="match status" value="1"/>
</dbReference>
<keyword evidence="8" id="KW-1185">Reference proteome</keyword>
<dbReference type="InterPro" id="IPR001041">
    <property type="entry name" value="2Fe-2S_ferredoxin-type"/>
</dbReference>
<keyword evidence="5" id="KW-0411">Iron-sulfur</keyword>
<accession>A0A7W8E753</accession>
<dbReference type="GO" id="GO:0016903">
    <property type="term" value="F:oxidoreductase activity, acting on the aldehyde or oxo group of donors"/>
    <property type="evidence" value="ECO:0007669"/>
    <property type="project" value="TreeGrafter"/>
</dbReference>
<dbReference type="InterPro" id="IPR006311">
    <property type="entry name" value="TAT_signal"/>
</dbReference>
<name>A0A7W8E753_9BACT</name>
<dbReference type="PROSITE" id="PS51318">
    <property type="entry name" value="TAT"/>
    <property type="match status" value="1"/>
</dbReference>
<evidence type="ECO:0000256" key="5">
    <source>
        <dbReference type="ARBA" id="ARBA00023014"/>
    </source>
</evidence>
<dbReference type="NCBIfam" id="TIGR01409">
    <property type="entry name" value="TAT_signal_seq"/>
    <property type="match status" value="1"/>
</dbReference>
<sequence length="239" mass="25232">MSVPFCSEPDGEEFGQEEKELEKSGLHFELSRRRFMQTASVISAGIATGLPGVSTAETPGSKTQAITLKVNGKSASLSLDPRTSLLDALRESMDLTGSKKGCDHGQCGACTVLLDGRRVNSCLTLAFAAEGSEITTIEGLAKNADPKEISDLHPMQAAFLEHDGYQCGYCTPGQICSAVGAIEEHKRGALSIVSLHTGKSDHPEMTDDEIKERMSGNICRCGAYPNIVAAVRAVVGASA</sequence>
<protein>
    <submittedName>
        <fullName evidence="7">Xanthine dehydrogenase YagT iron-sulfur-binding subunit</fullName>
    </submittedName>
</protein>
<comment type="caution">
    <text evidence="7">The sequence shown here is derived from an EMBL/GenBank/DDBJ whole genome shotgun (WGS) entry which is preliminary data.</text>
</comment>
<reference evidence="7 8" key="1">
    <citation type="submission" date="2020-08" db="EMBL/GenBank/DDBJ databases">
        <title>Genomic Encyclopedia of Type Strains, Phase IV (KMG-V): Genome sequencing to study the core and pangenomes of soil and plant-associated prokaryotes.</title>
        <authorList>
            <person name="Whitman W."/>
        </authorList>
    </citation>
    <scope>NUCLEOTIDE SEQUENCE [LARGE SCALE GENOMIC DNA]</scope>
    <source>
        <strain evidence="7 8">M8UP14</strain>
    </source>
</reference>
<dbReference type="InterPro" id="IPR052914">
    <property type="entry name" value="Aldehyde_Oxdr_Iron-Sulfur"/>
</dbReference>
<dbReference type="EMBL" id="JACHIP010000008">
    <property type="protein sequence ID" value="MBB5059915.1"/>
    <property type="molecule type" value="Genomic_DNA"/>
</dbReference>
<evidence type="ECO:0000313" key="7">
    <source>
        <dbReference type="EMBL" id="MBB5059915.1"/>
    </source>
</evidence>
<dbReference type="GO" id="GO:0051537">
    <property type="term" value="F:2 iron, 2 sulfur cluster binding"/>
    <property type="evidence" value="ECO:0007669"/>
    <property type="project" value="UniProtKB-KW"/>
</dbReference>
<dbReference type="FunFam" id="3.10.20.30:FF:000020">
    <property type="entry name" value="Xanthine dehydrogenase iron-sulfur subunit"/>
    <property type="match status" value="1"/>
</dbReference>
<gene>
    <name evidence="7" type="ORF">HDF16_004649</name>
</gene>
<dbReference type="InterPro" id="IPR036884">
    <property type="entry name" value="2Fe-2S-bd_dom_sf"/>
</dbReference>
<keyword evidence="2" id="KW-0479">Metal-binding</keyword>
<evidence type="ECO:0000256" key="4">
    <source>
        <dbReference type="ARBA" id="ARBA00023004"/>
    </source>
</evidence>
<evidence type="ECO:0000259" key="6">
    <source>
        <dbReference type="PROSITE" id="PS51085"/>
    </source>
</evidence>
<dbReference type="CDD" id="cd00207">
    <property type="entry name" value="fer2"/>
    <property type="match status" value="1"/>
</dbReference>
<dbReference type="Gene3D" id="1.10.150.120">
    <property type="entry name" value="[2Fe-2S]-binding domain"/>
    <property type="match status" value="1"/>
</dbReference>
<evidence type="ECO:0000256" key="3">
    <source>
        <dbReference type="ARBA" id="ARBA00023002"/>
    </source>
</evidence>
<dbReference type="Pfam" id="PF00111">
    <property type="entry name" value="Fer2"/>
    <property type="match status" value="1"/>
</dbReference>
<dbReference type="PROSITE" id="PS51085">
    <property type="entry name" value="2FE2S_FER_2"/>
    <property type="match status" value="1"/>
</dbReference>
<dbReference type="Gene3D" id="3.10.20.30">
    <property type="match status" value="1"/>
</dbReference>
<dbReference type="Pfam" id="PF01799">
    <property type="entry name" value="Fer2_2"/>
    <property type="match status" value="1"/>
</dbReference>
<dbReference type="Proteomes" id="UP000540989">
    <property type="component" value="Unassembled WGS sequence"/>
</dbReference>
<dbReference type="PANTHER" id="PTHR45331">
    <property type="entry name" value="OXIDOREDUCTASE, IRON-SULPHUR BINDING SUBUNIT-RELATED-RELATED"/>
    <property type="match status" value="1"/>
</dbReference>
<dbReference type="SUPFAM" id="SSF54292">
    <property type="entry name" value="2Fe-2S ferredoxin-like"/>
    <property type="match status" value="1"/>
</dbReference>
<keyword evidence="4" id="KW-0408">Iron</keyword>
<dbReference type="GO" id="GO:0046872">
    <property type="term" value="F:metal ion binding"/>
    <property type="evidence" value="ECO:0007669"/>
    <property type="project" value="UniProtKB-KW"/>
</dbReference>